<comment type="caution">
    <text evidence="2">The sequence shown here is derived from an EMBL/GenBank/DDBJ whole genome shotgun (WGS) entry which is preliminary data.</text>
</comment>
<protein>
    <recommendedName>
        <fullName evidence="1">DUF7660 domain-containing protein</fullName>
    </recommendedName>
</protein>
<organism evidence="2 3">
    <name type="scientific">Bacillus cereus VD154</name>
    <dbReference type="NCBI Taxonomy" id="1053238"/>
    <lineage>
        <taxon>Bacteria</taxon>
        <taxon>Bacillati</taxon>
        <taxon>Bacillota</taxon>
        <taxon>Bacilli</taxon>
        <taxon>Bacillales</taxon>
        <taxon>Bacillaceae</taxon>
        <taxon>Bacillus</taxon>
        <taxon>Bacillus cereus group</taxon>
    </lineage>
</organism>
<dbReference type="Pfam" id="PF24693">
    <property type="entry name" value="DUF7660"/>
    <property type="match status" value="1"/>
</dbReference>
<dbReference type="EMBL" id="AHFG01000030">
    <property type="protein sequence ID" value="EJR71875.1"/>
    <property type="molecule type" value="Genomic_DNA"/>
</dbReference>
<evidence type="ECO:0000313" key="2">
    <source>
        <dbReference type="EMBL" id="EJR71875.1"/>
    </source>
</evidence>
<name>A0A9W5KX22_BACCE</name>
<dbReference type="AlphaFoldDB" id="A0A9W5KX22"/>
<dbReference type="Proteomes" id="UP000006967">
    <property type="component" value="Unassembled WGS sequence"/>
</dbReference>
<reference evidence="2 3" key="1">
    <citation type="submission" date="2012-04" db="EMBL/GenBank/DDBJ databases">
        <title>The Genome Sequence of Bacillus cereus VD154.</title>
        <authorList>
            <consortium name="The Broad Institute Genome Sequencing Platform"/>
            <consortium name="The Broad Institute Genome Sequencing Center for Infectious Disease"/>
            <person name="Feldgarden M."/>
            <person name="Van der Auwera G.A."/>
            <person name="Mahillon J."/>
            <person name="Duprez V."/>
            <person name="Timmery S."/>
            <person name="Mattelet C."/>
            <person name="Dierick K."/>
            <person name="Sun M."/>
            <person name="Yu Z."/>
            <person name="Zhu L."/>
            <person name="Hu X."/>
            <person name="Shank E.B."/>
            <person name="Swiecicka I."/>
            <person name="Hansen B.M."/>
            <person name="Andrup L."/>
            <person name="Young S.K."/>
            <person name="Zeng Q."/>
            <person name="Gargeya S."/>
            <person name="Fitzgerald M."/>
            <person name="Haas B."/>
            <person name="Abouelleil A."/>
            <person name="Alvarado L."/>
            <person name="Arachchi H.M."/>
            <person name="Berlin A."/>
            <person name="Chapman S.B."/>
            <person name="Goldberg J."/>
            <person name="Griggs A."/>
            <person name="Gujja S."/>
            <person name="Hansen M."/>
            <person name="Howarth C."/>
            <person name="Imamovic A."/>
            <person name="Larimer J."/>
            <person name="McCowen C."/>
            <person name="Montmayeur A."/>
            <person name="Murphy C."/>
            <person name="Neiman D."/>
            <person name="Pearson M."/>
            <person name="Priest M."/>
            <person name="Roberts A."/>
            <person name="Saif S."/>
            <person name="Shea T."/>
            <person name="Sisk P."/>
            <person name="Sykes S."/>
            <person name="Wortman J."/>
            <person name="Nusbaum C."/>
            <person name="Birren B."/>
        </authorList>
    </citation>
    <scope>NUCLEOTIDE SEQUENCE [LARGE SCALE GENOMIC DNA]</scope>
    <source>
        <strain evidence="2 3">VD154</strain>
    </source>
</reference>
<proteinExistence type="predicted"/>
<feature type="domain" description="DUF7660" evidence="1">
    <location>
        <begin position="12"/>
        <end position="84"/>
    </location>
</feature>
<evidence type="ECO:0000313" key="3">
    <source>
        <dbReference type="Proteomes" id="UP000006967"/>
    </source>
</evidence>
<sequence>MDIYELANGVDSKEKLVEFLFYFQKDFKENKDESENITLEDYLESKEAWLNDCDGAFQNKGEEMPKNISWNFIATVLLAGSYYE</sequence>
<dbReference type="InterPro" id="IPR056077">
    <property type="entry name" value="DUF7660"/>
</dbReference>
<accession>A0A9W5KX22</accession>
<dbReference type="RefSeq" id="WP_000356075.1">
    <property type="nucleotide sequence ID" value="NZ_JH791881.1"/>
</dbReference>
<evidence type="ECO:0000259" key="1">
    <source>
        <dbReference type="Pfam" id="PF24693"/>
    </source>
</evidence>
<gene>
    <name evidence="2" type="ORF">IK5_02773</name>
</gene>